<reference evidence="2 3" key="1">
    <citation type="journal article" date="2013" name="Genome Announc.">
        <title>Complete Genome Sequence of the Pseudomonas fluorescens Bacteriophage UFV-P2.</title>
        <authorList>
            <person name="Eller M.R."/>
            <person name="Salgado R.L."/>
            <person name="Vidigal P.M."/>
            <person name="Alves M.P."/>
            <person name="Dias R.S."/>
            <person name="de Oliveira L.L."/>
            <person name="da Silva C.C."/>
            <person name="de Carvalho A.F."/>
            <person name="De Paula S.O."/>
        </authorList>
    </citation>
    <scope>NUCLEOTIDE SEQUENCE [LARGE SCALE GENOMIC DNA]</scope>
</reference>
<protein>
    <submittedName>
        <fullName evidence="2">Phage structural protein</fullName>
    </submittedName>
</protein>
<feature type="region of interest" description="Disordered" evidence="1">
    <location>
        <begin position="193"/>
        <end position="239"/>
    </location>
</feature>
<dbReference type="KEGG" id="vg:15486168"/>
<proteinExistence type="predicted"/>
<sequence>MAGILAYRGSDLPDSVKTALQNEKNYRAAIQNKIPLAMEGSGVPDSVRKAAQAALERGPRAAPAATPSLATNPWLEGSTRVPEGLGKGIMGGVGKAAGALGRFAGPAAAAYTLVDEANKFAGPAKYQQIQTMMEEARVRQAMENDPELAERGQSTVDRIVGGAMQGVNALQPEPQPEDTGLTDEELNAQNPEDVMDAPQQSPMGAPAAAPEAAQAAPQAAPQPSPEEQAQAQEAERQTVEQGAVEGLRTGQVSRSELAGAVVDADAQRTGTELKPEEHKAKVAEELTQMRTMGDSDLAKYVSWAIMGVGLVASVMDKSGETGRYFADSYNKELDRQMQMGVMLNKNREAALDRQLKEREVTVKEKTGDSQVKVGEGNLAVNQGKLKNDTVKTGGILNKWDNDNKNAQAANATKRYGIDVGASTAIRGQDLRAQTAAAARGTTERGQDMTQETAKLRTAADLSKARQRNETTLAAAQLRAKATEKAAKGEGLTFKDSSGIIDSMDGTDAVGKKKLSDEAKAAVNVQFRNRMKADPTADPAGVIAELYQGINGKKSSGILGFGGKTSLPKYE</sequence>
<feature type="region of interest" description="Disordered" evidence="1">
    <location>
        <begin position="57"/>
        <end position="78"/>
    </location>
</feature>
<dbReference type="EMBL" id="JX863101">
    <property type="protein sequence ID" value="AFU62932.1"/>
    <property type="molecule type" value="Genomic_DNA"/>
</dbReference>
<dbReference type="RefSeq" id="YP_006907058.1">
    <property type="nucleotide sequence ID" value="NC_018850.2"/>
</dbReference>
<dbReference type="GeneID" id="15486168"/>
<feature type="compositionally biased region" description="Low complexity" evidence="1">
    <location>
        <begin position="205"/>
        <end position="232"/>
    </location>
</feature>
<evidence type="ECO:0000256" key="1">
    <source>
        <dbReference type="SAM" id="MobiDB-lite"/>
    </source>
</evidence>
<dbReference type="OrthoDB" id="3025at10239"/>
<evidence type="ECO:0000313" key="3">
    <source>
        <dbReference type="Proteomes" id="UP000007008"/>
    </source>
</evidence>
<evidence type="ECO:0000313" key="2">
    <source>
        <dbReference type="EMBL" id="AFU62932.1"/>
    </source>
</evidence>
<accession>K0IGM2</accession>
<name>K0IGM2_9CAUD</name>
<feature type="region of interest" description="Disordered" evidence="1">
    <location>
        <begin position="258"/>
        <end position="278"/>
    </location>
</feature>
<dbReference type="Proteomes" id="UP000007008">
    <property type="component" value="Segment"/>
</dbReference>
<keyword evidence="3" id="KW-1185">Reference proteome</keyword>
<organism evidence="2 3">
    <name type="scientific">Pseudomonas phage UFV-P2</name>
    <dbReference type="NCBI Taxonomy" id="1235661"/>
    <lineage>
        <taxon>Viruses</taxon>
        <taxon>Duplodnaviria</taxon>
        <taxon>Heunggongvirae</taxon>
        <taxon>Uroviricota</taxon>
        <taxon>Caudoviricetes</taxon>
        <taxon>Vicosavirus</taxon>
        <taxon>Vicosavirus UFVP2</taxon>
    </lineage>
</organism>